<accession>A0A0B2VX11</accession>
<feature type="signal peptide" evidence="1">
    <location>
        <begin position="1"/>
        <end position="20"/>
    </location>
</feature>
<comment type="caution">
    <text evidence="2">The sequence shown here is derived from an EMBL/GenBank/DDBJ whole genome shotgun (WGS) entry which is preliminary data.</text>
</comment>
<dbReference type="AlphaFoldDB" id="A0A0B2VX11"/>
<evidence type="ECO:0000256" key="1">
    <source>
        <dbReference type="SAM" id="SignalP"/>
    </source>
</evidence>
<keyword evidence="3" id="KW-1185">Reference proteome</keyword>
<gene>
    <name evidence="2" type="ORF">Tcan_11329</name>
</gene>
<dbReference type="EMBL" id="JPKZ01000722">
    <property type="protein sequence ID" value="KHN85862.1"/>
    <property type="molecule type" value="Genomic_DNA"/>
</dbReference>
<reference evidence="2 3" key="1">
    <citation type="submission" date="2014-11" db="EMBL/GenBank/DDBJ databases">
        <title>Genetic blueprint of the zoonotic pathogen Toxocara canis.</title>
        <authorList>
            <person name="Zhu X.-Q."/>
            <person name="Korhonen P.K."/>
            <person name="Cai H."/>
            <person name="Young N.D."/>
            <person name="Nejsum P."/>
            <person name="von Samson-Himmelstjerna G."/>
            <person name="Boag P.R."/>
            <person name="Tan P."/>
            <person name="Li Q."/>
            <person name="Min J."/>
            <person name="Yang Y."/>
            <person name="Wang X."/>
            <person name="Fang X."/>
            <person name="Hall R.S."/>
            <person name="Hofmann A."/>
            <person name="Sternberg P.W."/>
            <person name="Jex A.R."/>
            <person name="Gasser R.B."/>
        </authorList>
    </citation>
    <scope>NUCLEOTIDE SEQUENCE [LARGE SCALE GENOMIC DNA]</scope>
    <source>
        <strain evidence="2">PN_DK_2014</strain>
    </source>
</reference>
<dbReference type="Proteomes" id="UP000031036">
    <property type="component" value="Unassembled WGS sequence"/>
</dbReference>
<keyword evidence="1" id="KW-0732">Signal</keyword>
<organism evidence="2 3">
    <name type="scientific">Toxocara canis</name>
    <name type="common">Canine roundworm</name>
    <dbReference type="NCBI Taxonomy" id="6265"/>
    <lineage>
        <taxon>Eukaryota</taxon>
        <taxon>Metazoa</taxon>
        <taxon>Ecdysozoa</taxon>
        <taxon>Nematoda</taxon>
        <taxon>Chromadorea</taxon>
        <taxon>Rhabditida</taxon>
        <taxon>Spirurina</taxon>
        <taxon>Ascaridomorpha</taxon>
        <taxon>Ascaridoidea</taxon>
        <taxon>Toxocaridae</taxon>
        <taxon>Toxocara</taxon>
    </lineage>
</organism>
<protein>
    <submittedName>
        <fullName evidence="2">Uncharacterized protein</fullName>
    </submittedName>
</protein>
<evidence type="ECO:0000313" key="3">
    <source>
        <dbReference type="Proteomes" id="UP000031036"/>
    </source>
</evidence>
<sequence>MNALLCIVVLALIATSVSNAEQNEYAVEEALDELIKSTETSLQDWKLMRHPHEDGKLILL</sequence>
<name>A0A0B2VX11_TOXCA</name>
<feature type="chain" id="PRO_5002077729" evidence="1">
    <location>
        <begin position="21"/>
        <end position="60"/>
    </location>
</feature>
<proteinExistence type="predicted"/>
<evidence type="ECO:0000313" key="2">
    <source>
        <dbReference type="EMBL" id="KHN85862.1"/>
    </source>
</evidence>